<gene>
    <name evidence="2" type="ORF">N7U62_08465</name>
</gene>
<dbReference type="EMBL" id="JAOYOD010000001">
    <property type="protein sequence ID" value="MCV9386693.1"/>
    <property type="molecule type" value="Genomic_DNA"/>
</dbReference>
<dbReference type="Pfam" id="PF15892">
    <property type="entry name" value="BNR_4"/>
    <property type="match status" value="1"/>
</dbReference>
<dbReference type="SUPFAM" id="SSF75005">
    <property type="entry name" value="Arabinanase/levansucrase/invertase"/>
    <property type="match status" value="1"/>
</dbReference>
<feature type="signal peptide" evidence="1">
    <location>
        <begin position="1"/>
        <end position="21"/>
    </location>
</feature>
<organism evidence="2 3">
    <name type="scientific">Reichenbachiella ulvae</name>
    <dbReference type="NCBI Taxonomy" id="2980104"/>
    <lineage>
        <taxon>Bacteria</taxon>
        <taxon>Pseudomonadati</taxon>
        <taxon>Bacteroidota</taxon>
        <taxon>Cytophagia</taxon>
        <taxon>Cytophagales</taxon>
        <taxon>Reichenbachiellaceae</taxon>
        <taxon>Reichenbachiella</taxon>
    </lineage>
</organism>
<evidence type="ECO:0000256" key="1">
    <source>
        <dbReference type="SAM" id="SignalP"/>
    </source>
</evidence>
<comment type="caution">
    <text evidence="2">The sequence shown here is derived from an EMBL/GenBank/DDBJ whole genome shotgun (WGS) entry which is preliminary data.</text>
</comment>
<dbReference type="InterPro" id="IPR023296">
    <property type="entry name" value="Glyco_hydro_beta-prop_sf"/>
</dbReference>
<dbReference type="RefSeq" id="WP_264137511.1">
    <property type="nucleotide sequence ID" value="NZ_JAOYOD010000001.1"/>
</dbReference>
<accession>A0ABT3CT03</accession>
<reference evidence="2 3" key="1">
    <citation type="submission" date="2022-10" db="EMBL/GenBank/DDBJ databases">
        <title>Comparative genomics and taxonomic characterization of three novel marine species of genus Reichenbachiella exhibiting antioxidant and polysaccharide degradation activities.</title>
        <authorList>
            <person name="Muhammad N."/>
            <person name="Lee Y.-J."/>
            <person name="Ko J."/>
            <person name="Kim S.-G."/>
        </authorList>
    </citation>
    <scope>NUCLEOTIDE SEQUENCE [LARGE SCALE GENOMIC DNA]</scope>
    <source>
        <strain evidence="2 3">ABR2-5</strain>
    </source>
</reference>
<dbReference type="Proteomes" id="UP001300692">
    <property type="component" value="Unassembled WGS sequence"/>
</dbReference>
<keyword evidence="1" id="KW-0732">Signal</keyword>
<evidence type="ECO:0000313" key="2">
    <source>
        <dbReference type="EMBL" id="MCV9386693.1"/>
    </source>
</evidence>
<keyword evidence="3" id="KW-1185">Reference proteome</keyword>
<protein>
    <submittedName>
        <fullName evidence="2">BNR repeat-containing protein</fullName>
    </submittedName>
</protein>
<feature type="chain" id="PRO_5045292184" evidence="1">
    <location>
        <begin position="22"/>
        <end position="436"/>
    </location>
</feature>
<name>A0ABT3CT03_9BACT</name>
<evidence type="ECO:0000313" key="3">
    <source>
        <dbReference type="Proteomes" id="UP001300692"/>
    </source>
</evidence>
<proteinExistence type="predicted"/>
<sequence length="436" mass="49936">MIVLRIWLILVLFVLSRSVFAQITDFDKTLVSKDCWSENPVIATATQQNAIAVYENFVFIIYYNTSRKLCVARNSNFGKEGNWKIIELPHIYEKRKGKYDNHNTPNIAISPVDQRIHLSFDMHARTFRYIVSEPLAAIADDADFDARLFSPTRNYLENTKVPIERVTYPRFFNDQEGQLFFMYRVGGSGNGDTFLSRYNQDGLWDTPLKIVDGKKGVYEGDENRCAYYNDIFFADGRMYLSWVWRESPNAATNHDLMFAYSEDQGKTWINSEGRQLNGPLHLNSSGVKIADIPMSSGLSNHNGATLDGNGNFHIVLKRGNTYQHYIGFSHEDSFQWESKVISISGDRPKVYCDPISNDLYLMVRQGSRLKIYGSSAHGGDWDQWNEIYTLDGDFTTSTNSIVSPSKDHLMGVAVTKEDQLHLYRWPLANLANRIEK</sequence>